<keyword evidence="2" id="KW-0813">Transport</keyword>
<feature type="transmembrane region" description="Helical" evidence="6">
    <location>
        <begin position="276"/>
        <end position="295"/>
    </location>
</feature>
<keyword evidence="5 6" id="KW-0472">Membrane</keyword>
<organism evidence="8 9">
    <name type="scientific">Pueribacillus theae</name>
    <dbReference type="NCBI Taxonomy" id="2171751"/>
    <lineage>
        <taxon>Bacteria</taxon>
        <taxon>Bacillati</taxon>
        <taxon>Bacillota</taxon>
        <taxon>Bacilli</taxon>
        <taxon>Bacillales</taxon>
        <taxon>Bacillaceae</taxon>
        <taxon>Pueribacillus</taxon>
    </lineage>
</organism>
<dbReference type="InterPro" id="IPR036259">
    <property type="entry name" value="MFS_trans_sf"/>
</dbReference>
<dbReference type="InterPro" id="IPR011701">
    <property type="entry name" value="MFS"/>
</dbReference>
<evidence type="ECO:0000313" key="9">
    <source>
        <dbReference type="Proteomes" id="UP000245998"/>
    </source>
</evidence>
<feature type="transmembrane region" description="Helical" evidence="6">
    <location>
        <begin position="214"/>
        <end position="234"/>
    </location>
</feature>
<feature type="domain" description="Major facilitator superfamily (MFS) profile" evidence="7">
    <location>
        <begin position="1"/>
        <end position="388"/>
    </location>
</feature>
<keyword evidence="3 6" id="KW-0812">Transmembrane</keyword>
<keyword evidence="9" id="KW-1185">Reference proteome</keyword>
<reference evidence="8 9" key="1">
    <citation type="submission" date="2018-04" db="EMBL/GenBank/DDBJ databases">
        <title>Camelliibacillus theae gen. nov., sp. nov., isolated from Pu'er tea.</title>
        <authorList>
            <person name="Niu L."/>
        </authorList>
    </citation>
    <scope>NUCLEOTIDE SEQUENCE [LARGE SCALE GENOMIC DNA]</scope>
    <source>
        <strain evidence="8 9">T8</strain>
    </source>
</reference>
<evidence type="ECO:0000256" key="2">
    <source>
        <dbReference type="ARBA" id="ARBA00022448"/>
    </source>
</evidence>
<dbReference type="SUPFAM" id="SSF103473">
    <property type="entry name" value="MFS general substrate transporter"/>
    <property type="match status" value="1"/>
</dbReference>
<dbReference type="Gene3D" id="1.20.1250.20">
    <property type="entry name" value="MFS general substrate transporter like domains"/>
    <property type="match status" value="1"/>
</dbReference>
<feature type="transmembrane region" description="Helical" evidence="6">
    <location>
        <begin position="161"/>
        <end position="182"/>
    </location>
</feature>
<dbReference type="EMBL" id="QCZG01000048">
    <property type="protein sequence ID" value="PWA07706.1"/>
    <property type="molecule type" value="Genomic_DNA"/>
</dbReference>
<evidence type="ECO:0000256" key="3">
    <source>
        <dbReference type="ARBA" id="ARBA00022692"/>
    </source>
</evidence>
<dbReference type="Proteomes" id="UP000245998">
    <property type="component" value="Unassembled WGS sequence"/>
</dbReference>
<feature type="transmembrane region" description="Helical" evidence="6">
    <location>
        <begin position="246"/>
        <end position="264"/>
    </location>
</feature>
<evidence type="ECO:0000259" key="7">
    <source>
        <dbReference type="PROSITE" id="PS50850"/>
    </source>
</evidence>
<feature type="transmembrane region" description="Helical" evidence="6">
    <location>
        <begin position="12"/>
        <end position="30"/>
    </location>
</feature>
<evidence type="ECO:0000256" key="4">
    <source>
        <dbReference type="ARBA" id="ARBA00022989"/>
    </source>
</evidence>
<name>A0A2U1JR80_9BACI</name>
<dbReference type="PROSITE" id="PS50850">
    <property type="entry name" value="MFS"/>
    <property type="match status" value="1"/>
</dbReference>
<gene>
    <name evidence="8" type="ORF">DCC39_16350</name>
</gene>
<dbReference type="CDD" id="cd17325">
    <property type="entry name" value="MFS_MdtG_SLC18_like"/>
    <property type="match status" value="1"/>
</dbReference>
<comment type="caution">
    <text evidence="8">The sequence shown here is derived from an EMBL/GenBank/DDBJ whole genome shotgun (WGS) entry which is preliminary data.</text>
</comment>
<dbReference type="InterPro" id="IPR052528">
    <property type="entry name" value="Sugar_transport-like"/>
</dbReference>
<comment type="subcellular location">
    <subcellularLocation>
        <location evidence="1">Cell membrane</location>
        <topology evidence="1">Multi-pass membrane protein</topology>
    </subcellularLocation>
</comment>
<feature type="transmembrane region" description="Helical" evidence="6">
    <location>
        <begin position="42"/>
        <end position="63"/>
    </location>
</feature>
<evidence type="ECO:0000313" key="8">
    <source>
        <dbReference type="EMBL" id="PWA07706.1"/>
    </source>
</evidence>
<feature type="transmembrane region" description="Helical" evidence="6">
    <location>
        <begin position="75"/>
        <end position="92"/>
    </location>
</feature>
<dbReference type="PANTHER" id="PTHR23526:SF4">
    <property type="entry name" value="INTEGRAL MEMBRANE TRANSPORT PROTEIN"/>
    <property type="match status" value="1"/>
</dbReference>
<accession>A0A2U1JR80</accession>
<protein>
    <recommendedName>
        <fullName evidence="7">Major facilitator superfamily (MFS) profile domain-containing protein</fullName>
    </recommendedName>
</protein>
<evidence type="ECO:0000256" key="1">
    <source>
        <dbReference type="ARBA" id="ARBA00004651"/>
    </source>
</evidence>
<evidence type="ECO:0000256" key="5">
    <source>
        <dbReference type="ARBA" id="ARBA00023136"/>
    </source>
</evidence>
<dbReference type="InterPro" id="IPR020846">
    <property type="entry name" value="MFS_dom"/>
</dbReference>
<feature type="transmembrane region" description="Helical" evidence="6">
    <location>
        <begin position="98"/>
        <end position="121"/>
    </location>
</feature>
<dbReference type="AlphaFoldDB" id="A0A2U1JR80"/>
<evidence type="ECO:0000256" key="6">
    <source>
        <dbReference type="SAM" id="Phobius"/>
    </source>
</evidence>
<keyword evidence="4 6" id="KW-1133">Transmembrane helix</keyword>
<dbReference type="OrthoDB" id="4822895at2"/>
<dbReference type="GO" id="GO:0022857">
    <property type="term" value="F:transmembrane transporter activity"/>
    <property type="evidence" value="ECO:0007669"/>
    <property type="project" value="InterPro"/>
</dbReference>
<dbReference type="GO" id="GO:0005886">
    <property type="term" value="C:plasma membrane"/>
    <property type="evidence" value="ECO:0007669"/>
    <property type="project" value="UniProtKB-SubCell"/>
</dbReference>
<dbReference type="PANTHER" id="PTHR23526">
    <property type="entry name" value="INTEGRAL MEMBRANE TRANSPORT PROTEIN-RELATED"/>
    <property type="match status" value="1"/>
</dbReference>
<feature type="transmembrane region" description="Helical" evidence="6">
    <location>
        <begin position="351"/>
        <end position="375"/>
    </location>
</feature>
<proteinExistence type="predicted"/>
<sequence>MIQLEEKDYNLLGIIAAFFMVGMMGTRPLVPLYTKELGVSSIEIGIVVSMYPLLSLFLAVHIGKVIDRIGVKKPLIWSSIIGSLSLMLPFIATNFAGIIASQIIAGITMTFFVVAAQSYAGHSSKPSKREQNIMKFSIGTAIGSFIGPLSGGYLADWFSSSLTFFILGAVSIFSALLALLLTEFEDVQPAKKRPPLGNLSSTFRLLKISNVRRAFLISSLILLGKDMFTAYFPLLALEFGLSSSSIGVIVSINALAGILIRWFMPQLIEWIGKSNVIVISVFTAGLLFVSLPFFHHEVILGCLSFLLGMGLGIGQPLSISTTLNSLPKDRVAEGLGFRLTVNRFTQTTAPFVFGVVAHAFGMASVFYITGALILIGSTKTRINEELLEKGT</sequence>
<feature type="transmembrane region" description="Helical" evidence="6">
    <location>
        <begin position="133"/>
        <end position="155"/>
    </location>
</feature>
<dbReference type="Pfam" id="PF07690">
    <property type="entry name" value="MFS_1"/>
    <property type="match status" value="1"/>
</dbReference>